<dbReference type="EMBL" id="LR797394">
    <property type="protein sequence ID" value="CAB4212288.1"/>
    <property type="molecule type" value="Genomic_DNA"/>
</dbReference>
<organism evidence="1">
    <name type="scientific">uncultured Caudovirales phage</name>
    <dbReference type="NCBI Taxonomy" id="2100421"/>
    <lineage>
        <taxon>Viruses</taxon>
        <taxon>Duplodnaviria</taxon>
        <taxon>Heunggongvirae</taxon>
        <taxon>Uroviricota</taxon>
        <taxon>Caudoviricetes</taxon>
        <taxon>Peduoviridae</taxon>
        <taxon>Maltschvirus</taxon>
        <taxon>Maltschvirus maltsch</taxon>
    </lineage>
</organism>
<protein>
    <submittedName>
        <fullName evidence="1">Uncharacterized protein</fullName>
    </submittedName>
</protein>
<evidence type="ECO:0000313" key="1">
    <source>
        <dbReference type="EMBL" id="CAB4183142.1"/>
    </source>
</evidence>
<dbReference type="EMBL" id="LR797026">
    <property type="protein sequence ID" value="CAB4183142.1"/>
    <property type="molecule type" value="Genomic_DNA"/>
</dbReference>
<sequence>MSRLGKTTIPTKKVKAPQRLVILNPSKGLNNLVSPSLIDNREFSDLMNVEYDEGGVIRKRAGYVTAGDALTAAKGLGVYTTEASNKMCTVDGTTLKYRTTGNWSSATGATFTAAQETDFTQARLKLFVWNGTDGGAYFDSTNAVTRPGTMPKAKFSVYYQNKHICSGVDGQPSRVYISNLTAADDFTVTTGGTQPQPDSTTDAENSVTNVPGATVFAGTPALTEANVIDIRKNDGDKITGLAIFQEVLIVFKERSIYQVTFDSSGNPTITPITYATGCVSHKSIVNVENDVYFMSREGMRVLGNEPQFFSAIRTQVLSIRIQPTIDSIAKLYYNRCNGVYFDNKYILAHPTGSASAITKCLVYDRRFQAFTVWTSFNAQRMVKFIDTDSTENLYYLDTAGTQLYKRVAGTYADNGAAIEAWVTSKAQDLGNPDLTKYWVDLRLIFRRITGLMTLTLYSDDDSAIGTATIGTGSARGMGMNMLGSFALGKDGETTVATSSFVDNPLSIDINQDSRTIKFKVYNNRVNENFVLLGLIYAYYPKSHYVIDSSRKVYI</sequence>
<accession>A0A6J5QHJ3</accession>
<gene>
    <name evidence="1" type="ORF">UFOVP1085_40</name>
    <name evidence="2" type="ORF">UFOVP1439_3</name>
</gene>
<reference evidence="1" key="1">
    <citation type="submission" date="2020-05" db="EMBL/GenBank/DDBJ databases">
        <authorList>
            <person name="Chiriac C."/>
            <person name="Salcher M."/>
            <person name="Ghai R."/>
            <person name="Kavagutti S V."/>
        </authorList>
    </citation>
    <scope>NUCLEOTIDE SEQUENCE</scope>
</reference>
<evidence type="ECO:0000313" key="2">
    <source>
        <dbReference type="EMBL" id="CAB4212288.1"/>
    </source>
</evidence>
<name>A0A6J5QHJ3_9CAUD</name>
<proteinExistence type="predicted"/>